<protein>
    <recommendedName>
        <fullName evidence="1">non-specific serine/threonine protein kinase</fullName>
        <ecNumber evidence="1">2.7.11.1</ecNumber>
    </recommendedName>
</protein>
<evidence type="ECO:0000256" key="2">
    <source>
        <dbReference type="ARBA" id="ARBA00022527"/>
    </source>
</evidence>
<keyword evidence="4" id="KW-0547">Nucleotide-binding</keyword>
<evidence type="ECO:0000256" key="6">
    <source>
        <dbReference type="ARBA" id="ARBA00022840"/>
    </source>
</evidence>
<keyword evidence="11" id="KW-1185">Reference proteome</keyword>
<evidence type="ECO:0000256" key="8">
    <source>
        <dbReference type="ARBA" id="ARBA00048679"/>
    </source>
</evidence>
<evidence type="ECO:0000256" key="5">
    <source>
        <dbReference type="ARBA" id="ARBA00022777"/>
    </source>
</evidence>
<dbReference type="SUPFAM" id="SSF56112">
    <property type="entry name" value="Protein kinase-like (PK-like)"/>
    <property type="match status" value="1"/>
</dbReference>
<dbReference type="CDD" id="cd00180">
    <property type="entry name" value="PKc"/>
    <property type="match status" value="1"/>
</dbReference>
<dbReference type="PROSITE" id="PS00108">
    <property type="entry name" value="PROTEIN_KINASE_ST"/>
    <property type="match status" value="1"/>
</dbReference>
<dbReference type="InterPro" id="IPR008271">
    <property type="entry name" value="Ser/Thr_kinase_AS"/>
</dbReference>
<dbReference type="GO" id="GO:0005524">
    <property type="term" value="F:ATP binding"/>
    <property type="evidence" value="ECO:0007669"/>
    <property type="project" value="UniProtKB-KW"/>
</dbReference>
<keyword evidence="2" id="KW-0723">Serine/threonine-protein kinase</keyword>
<gene>
    <name evidence="10" type="ORF">M501DRAFT_989055</name>
</gene>
<dbReference type="Pfam" id="PF00069">
    <property type="entry name" value="Pkinase"/>
    <property type="match status" value="1"/>
</dbReference>
<dbReference type="EC" id="2.7.11.1" evidence="1"/>
<evidence type="ECO:0000256" key="4">
    <source>
        <dbReference type="ARBA" id="ARBA00022741"/>
    </source>
</evidence>
<comment type="catalytic activity">
    <reaction evidence="8">
        <text>L-seryl-[protein] + ATP = O-phospho-L-seryl-[protein] + ADP + H(+)</text>
        <dbReference type="Rhea" id="RHEA:17989"/>
        <dbReference type="Rhea" id="RHEA-COMP:9863"/>
        <dbReference type="Rhea" id="RHEA-COMP:11604"/>
        <dbReference type="ChEBI" id="CHEBI:15378"/>
        <dbReference type="ChEBI" id="CHEBI:29999"/>
        <dbReference type="ChEBI" id="CHEBI:30616"/>
        <dbReference type="ChEBI" id="CHEBI:83421"/>
        <dbReference type="ChEBI" id="CHEBI:456216"/>
        <dbReference type="EC" id="2.7.11.1"/>
    </reaction>
</comment>
<keyword evidence="3" id="KW-0808">Transferase</keyword>
<dbReference type="GO" id="GO:0004674">
    <property type="term" value="F:protein serine/threonine kinase activity"/>
    <property type="evidence" value="ECO:0007669"/>
    <property type="project" value="UniProtKB-KW"/>
</dbReference>
<keyword evidence="6" id="KW-0067">ATP-binding</keyword>
<dbReference type="InterPro" id="IPR011009">
    <property type="entry name" value="Kinase-like_dom_sf"/>
</dbReference>
<reference evidence="10" key="1">
    <citation type="journal article" date="2020" name="Stud. Mycol.">
        <title>101 Dothideomycetes genomes: a test case for predicting lifestyles and emergence of pathogens.</title>
        <authorList>
            <person name="Haridas S."/>
            <person name="Albert R."/>
            <person name="Binder M."/>
            <person name="Bloem J."/>
            <person name="Labutti K."/>
            <person name="Salamov A."/>
            <person name="Andreopoulos B."/>
            <person name="Baker S."/>
            <person name="Barry K."/>
            <person name="Bills G."/>
            <person name="Bluhm B."/>
            <person name="Cannon C."/>
            <person name="Castanera R."/>
            <person name="Culley D."/>
            <person name="Daum C."/>
            <person name="Ezra D."/>
            <person name="Gonzalez J."/>
            <person name="Henrissat B."/>
            <person name="Kuo A."/>
            <person name="Liang C."/>
            <person name="Lipzen A."/>
            <person name="Lutzoni F."/>
            <person name="Magnuson J."/>
            <person name="Mondo S."/>
            <person name="Nolan M."/>
            <person name="Ohm R."/>
            <person name="Pangilinan J."/>
            <person name="Park H.-J."/>
            <person name="Ramirez L."/>
            <person name="Alfaro M."/>
            <person name="Sun H."/>
            <person name="Tritt A."/>
            <person name="Yoshinaga Y."/>
            <person name="Zwiers L.-H."/>
            <person name="Turgeon B."/>
            <person name="Goodwin S."/>
            <person name="Spatafora J."/>
            <person name="Crous P."/>
            <person name="Grigoriev I."/>
        </authorList>
    </citation>
    <scope>NUCLEOTIDE SEQUENCE</scope>
    <source>
        <strain evidence="10">CBS 101060</strain>
    </source>
</reference>
<evidence type="ECO:0000313" key="10">
    <source>
        <dbReference type="EMBL" id="KAF2835281.1"/>
    </source>
</evidence>
<sequence>MDAFPVGFKLLGQIGQGGEGTVSRYYHHPSRTLVAAKTFFRPRTDTRAPREARILMELRGCTKIAQLYEVIMNQPGYGYSTLLLEHCEYGDLRSFQDWHFYQRIALSEPFIWHVAREISEALAYLAAGGTSNSPTAHVPAFRTIVHRDVKLANVLLKVGPTTALTGFFEVKLADFGNAVAYDPSTSFIPCGRAGTYDIRPPEYPLATPAWDVWGLGCVVHLLALGMLPITRQPYEVPPEEMEAYARQEGAPEPLVRTICVPPGIGVGTNPPMHERQLAFYSRTLDVAMKCMLVLDPTKRMTAVHLRGIIRRL</sequence>
<proteinExistence type="predicted"/>
<name>A0A9P4S4B5_9PEZI</name>
<comment type="caution">
    <text evidence="10">The sequence shown here is derived from an EMBL/GenBank/DDBJ whole genome shotgun (WGS) entry which is preliminary data.</text>
</comment>
<dbReference type="OrthoDB" id="310217at2759"/>
<dbReference type="EMBL" id="MU006110">
    <property type="protein sequence ID" value="KAF2835281.1"/>
    <property type="molecule type" value="Genomic_DNA"/>
</dbReference>
<dbReference type="PANTHER" id="PTHR43671:SF98">
    <property type="entry name" value="SERINE_THREONINE-PROTEIN KINASE NEK11"/>
    <property type="match status" value="1"/>
</dbReference>
<evidence type="ECO:0000256" key="1">
    <source>
        <dbReference type="ARBA" id="ARBA00012513"/>
    </source>
</evidence>
<dbReference type="PROSITE" id="PS50011">
    <property type="entry name" value="PROTEIN_KINASE_DOM"/>
    <property type="match status" value="1"/>
</dbReference>
<dbReference type="Gene3D" id="1.10.510.10">
    <property type="entry name" value="Transferase(Phosphotransferase) domain 1"/>
    <property type="match status" value="1"/>
</dbReference>
<dbReference type="InterPro" id="IPR000719">
    <property type="entry name" value="Prot_kinase_dom"/>
</dbReference>
<dbReference type="PANTHER" id="PTHR43671">
    <property type="entry name" value="SERINE/THREONINE-PROTEIN KINASE NEK"/>
    <property type="match status" value="1"/>
</dbReference>
<dbReference type="Proteomes" id="UP000799429">
    <property type="component" value="Unassembled WGS sequence"/>
</dbReference>
<evidence type="ECO:0000256" key="3">
    <source>
        <dbReference type="ARBA" id="ARBA00022679"/>
    </source>
</evidence>
<dbReference type="AlphaFoldDB" id="A0A9P4S4B5"/>
<evidence type="ECO:0000259" key="9">
    <source>
        <dbReference type="PROSITE" id="PS50011"/>
    </source>
</evidence>
<organism evidence="10 11">
    <name type="scientific">Patellaria atrata CBS 101060</name>
    <dbReference type="NCBI Taxonomy" id="1346257"/>
    <lineage>
        <taxon>Eukaryota</taxon>
        <taxon>Fungi</taxon>
        <taxon>Dikarya</taxon>
        <taxon>Ascomycota</taxon>
        <taxon>Pezizomycotina</taxon>
        <taxon>Dothideomycetes</taxon>
        <taxon>Dothideomycetes incertae sedis</taxon>
        <taxon>Patellariales</taxon>
        <taxon>Patellariaceae</taxon>
        <taxon>Patellaria</taxon>
    </lineage>
</organism>
<comment type="catalytic activity">
    <reaction evidence="7">
        <text>L-threonyl-[protein] + ATP = O-phospho-L-threonyl-[protein] + ADP + H(+)</text>
        <dbReference type="Rhea" id="RHEA:46608"/>
        <dbReference type="Rhea" id="RHEA-COMP:11060"/>
        <dbReference type="Rhea" id="RHEA-COMP:11605"/>
        <dbReference type="ChEBI" id="CHEBI:15378"/>
        <dbReference type="ChEBI" id="CHEBI:30013"/>
        <dbReference type="ChEBI" id="CHEBI:30616"/>
        <dbReference type="ChEBI" id="CHEBI:61977"/>
        <dbReference type="ChEBI" id="CHEBI:456216"/>
        <dbReference type="EC" id="2.7.11.1"/>
    </reaction>
</comment>
<dbReference type="SMART" id="SM00220">
    <property type="entry name" value="S_TKc"/>
    <property type="match status" value="1"/>
</dbReference>
<feature type="domain" description="Protein kinase" evidence="9">
    <location>
        <begin position="8"/>
        <end position="312"/>
    </location>
</feature>
<dbReference type="InterPro" id="IPR050660">
    <property type="entry name" value="NEK_Ser/Thr_kinase"/>
</dbReference>
<keyword evidence="5 10" id="KW-0418">Kinase</keyword>
<dbReference type="GO" id="GO:0005634">
    <property type="term" value="C:nucleus"/>
    <property type="evidence" value="ECO:0007669"/>
    <property type="project" value="TreeGrafter"/>
</dbReference>
<accession>A0A9P4S4B5</accession>
<evidence type="ECO:0000256" key="7">
    <source>
        <dbReference type="ARBA" id="ARBA00047899"/>
    </source>
</evidence>
<dbReference type="Gene3D" id="3.30.200.20">
    <property type="entry name" value="Phosphorylase Kinase, domain 1"/>
    <property type="match status" value="1"/>
</dbReference>
<evidence type="ECO:0000313" key="11">
    <source>
        <dbReference type="Proteomes" id="UP000799429"/>
    </source>
</evidence>